<dbReference type="RefSeq" id="XP_044542240.1">
    <property type="nucleotide sequence ID" value="XM_044688731.1"/>
</dbReference>
<name>A0AA88GFF7_NAELO</name>
<gene>
    <name evidence="1" type="ORF">C9374_012912</name>
</gene>
<reference evidence="1 2" key="1">
    <citation type="journal article" date="2018" name="BMC Genomics">
        <title>The genome of Naegleria lovaniensis, the basis for a comparative approach to unravel pathogenicity factors of the human pathogenic amoeba N. fowleri.</title>
        <authorList>
            <person name="Liechti N."/>
            <person name="Schurch N."/>
            <person name="Bruggmann R."/>
            <person name="Wittwer M."/>
        </authorList>
    </citation>
    <scope>NUCLEOTIDE SEQUENCE [LARGE SCALE GENOMIC DNA]</scope>
    <source>
        <strain evidence="1 2">ATCC 30569</strain>
    </source>
</reference>
<protein>
    <submittedName>
        <fullName evidence="1">Uncharacterized protein</fullName>
    </submittedName>
</protein>
<dbReference type="AlphaFoldDB" id="A0AA88GFF7"/>
<evidence type="ECO:0000313" key="2">
    <source>
        <dbReference type="Proteomes" id="UP000816034"/>
    </source>
</evidence>
<keyword evidence="2" id="KW-1185">Reference proteome</keyword>
<comment type="caution">
    <text evidence="1">The sequence shown here is derived from an EMBL/GenBank/DDBJ whole genome shotgun (WGS) entry which is preliminary data.</text>
</comment>
<dbReference type="GeneID" id="68105366"/>
<evidence type="ECO:0000313" key="1">
    <source>
        <dbReference type="EMBL" id="KAG2373066.1"/>
    </source>
</evidence>
<sequence>MNQALSVRLVLIACLVVTTCLFLLASDSWVVAKPSMRLNGKPKNSSPNLERIVDTIATLTKRIREEQSTENVSFRKFPMRFAEKKGLYKSYIHFNNGGTDWESIFLRRVMKILDINVFVTNFVVLTQIESQHLLETTRSASHIARDIIQEDRLKMAIEGILSFHDLNFNSSIPVYNFWPQRSSANSKYFQAYPINLVGPLDEYESMSDYMEDILGFLGLNSLRHKVKEMADTFMMLAQAFHIPADYDCASCNLALGAMMQKELALKYPSIVSEWKSQNSHIPELFLAFDKYAYSNNLKDKNVFETNVDPRSYYIFQQYFSAGGSIKLPMTWMMNTQENRERYPAVAQPFNVNNIDVSVLCNFLYGVSSHSMHVDPLPLRNDRVMQQMALNASQLIYHTVSQGLELKRPDLAMIYYPSVYNFYWFISRTSFELRNSRMPEEVKGLLSVISNTLYQALVNFASPNLLKMVKMTSDNECYWDDFLGDGPKKTLGEDRMYSSALAISVLLDTWTQMNSTLNKRMYLPNTPDRVKTVIDGGILYLERNLLTFLESHENAFFSGTIKGHFDYPFFYPSNVAEYLNGTKVNPQQPGSGDLIDSKLIVAVEGVIDSKEYQQMVSQKWFDMQVPTQFPGFEDSKFPFWSSPALTLSISQLVFSKYVNLMD</sequence>
<dbReference type="EMBL" id="PYSW02000061">
    <property type="protein sequence ID" value="KAG2373066.1"/>
    <property type="molecule type" value="Genomic_DNA"/>
</dbReference>
<dbReference type="Proteomes" id="UP000816034">
    <property type="component" value="Unassembled WGS sequence"/>
</dbReference>
<accession>A0AA88GFF7</accession>
<proteinExistence type="predicted"/>
<organism evidence="1 2">
    <name type="scientific">Naegleria lovaniensis</name>
    <name type="common">Amoeba</name>
    <dbReference type="NCBI Taxonomy" id="51637"/>
    <lineage>
        <taxon>Eukaryota</taxon>
        <taxon>Discoba</taxon>
        <taxon>Heterolobosea</taxon>
        <taxon>Tetramitia</taxon>
        <taxon>Eutetramitia</taxon>
        <taxon>Vahlkampfiidae</taxon>
        <taxon>Naegleria</taxon>
    </lineage>
</organism>